<organism evidence="3 4">
    <name type="scientific">Rhodococcus gannanensis</name>
    <dbReference type="NCBI Taxonomy" id="1960308"/>
    <lineage>
        <taxon>Bacteria</taxon>
        <taxon>Bacillati</taxon>
        <taxon>Actinomycetota</taxon>
        <taxon>Actinomycetes</taxon>
        <taxon>Mycobacteriales</taxon>
        <taxon>Nocardiaceae</taxon>
        <taxon>Rhodococcus</taxon>
    </lineage>
</organism>
<feature type="domain" description="Acyl-CoA thioesterase-like N-terminal HotDog" evidence="1">
    <location>
        <begin position="32"/>
        <end position="113"/>
    </location>
</feature>
<dbReference type="InterPro" id="IPR049450">
    <property type="entry name" value="ACOT8-like_C"/>
</dbReference>
<keyword evidence="4" id="KW-1185">Reference proteome</keyword>
<comment type="caution">
    <text evidence="3">The sequence shown here is derived from an EMBL/GenBank/DDBJ whole genome shotgun (WGS) entry which is preliminary data.</text>
</comment>
<gene>
    <name evidence="3" type="ORF">ACFSJG_09935</name>
</gene>
<dbReference type="SUPFAM" id="SSF54637">
    <property type="entry name" value="Thioesterase/thiol ester dehydrase-isomerase"/>
    <property type="match status" value="2"/>
</dbReference>
<dbReference type="Gene3D" id="2.40.160.210">
    <property type="entry name" value="Acyl-CoA thioesterase, double hotdog domain"/>
    <property type="match status" value="1"/>
</dbReference>
<dbReference type="Pfam" id="PF13622">
    <property type="entry name" value="4HBT_3"/>
    <property type="match status" value="1"/>
</dbReference>
<name>A0ABW4P3E8_9NOCA</name>
<evidence type="ECO:0000313" key="3">
    <source>
        <dbReference type="EMBL" id="MFD1812533.1"/>
    </source>
</evidence>
<dbReference type="RefSeq" id="WP_378485034.1">
    <property type="nucleotide sequence ID" value="NZ_JBHUFB010000009.1"/>
</dbReference>
<evidence type="ECO:0000313" key="4">
    <source>
        <dbReference type="Proteomes" id="UP001597286"/>
    </source>
</evidence>
<protein>
    <submittedName>
        <fullName evidence="3">Acyl-CoA thioesterase</fullName>
    </submittedName>
</protein>
<reference evidence="4" key="1">
    <citation type="journal article" date="2019" name="Int. J. Syst. Evol. Microbiol.">
        <title>The Global Catalogue of Microorganisms (GCM) 10K type strain sequencing project: providing services to taxonomists for standard genome sequencing and annotation.</title>
        <authorList>
            <consortium name="The Broad Institute Genomics Platform"/>
            <consortium name="The Broad Institute Genome Sequencing Center for Infectious Disease"/>
            <person name="Wu L."/>
            <person name="Ma J."/>
        </authorList>
    </citation>
    <scope>NUCLEOTIDE SEQUENCE [LARGE SCALE GENOMIC DNA]</scope>
    <source>
        <strain evidence="4">DT72</strain>
    </source>
</reference>
<dbReference type="InterPro" id="IPR042171">
    <property type="entry name" value="Acyl-CoA_hotdog"/>
</dbReference>
<dbReference type="Proteomes" id="UP001597286">
    <property type="component" value="Unassembled WGS sequence"/>
</dbReference>
<evidence type="ECO:0000259" key="2">
    <source>
        <dbReference type="Pfam" id="PF20789"/>
    </source>
</evidence>
<dbReference type="InterPro" id="IPR029069">
    <property type="entry name" value="HotDog_dom_sf"/>
</dbReference>
<sequence length="272" mass="29390">MTRTATSAHPLDVALELEPVGDGTVSGRTTADYANMVGPFGGITAATMLSAALRHPERLGDPVSLTVNFAGPVADGPFTIDARPTRTNNSTQHWTIEMTQDGVVATTATAVFALRRDSWTSTEVTPPTAPAAESVEPTVGPEFIRWMRNYDMRFVDGGLTDIDGERGDSTTTLWIRDSPARALDFPGLTALCDSFYPRVFLRRGQMCPAGTVSLTIYFHVDADTLAGHGDDAVLATARAQHFGRSYFDQSAELWGRDGALLATSHQVMYFKV</sequence>
<dbReference type="InterPro" id="IPR049449">
    <property type="entry name" value="TesB_ACOT8-like_N"/>
</dbReference>
<evidence type="ECO:0000259" key="1">
    <source>
        <dbReference type="Pfam" id="PF13622"/>
    </source>
</evidence>
<dbReference type="Pfam" id="PF20789">
    <property type="entry name" value="4HBT_3C"/>
    <property type="match status" value="1"/>
</dbReference>
<feature type="domain" description="Acyl-CoA thioesterase-like C-terminal" evidence="2">
    <location>
        <begin position="137"/>
        <end position="269"/>
    </location>
</feature>
<proteinExistence type="predicted"/>
<dbReference type="EMBL" id="JBHUFB010000009">
    <property type="protein sequence ID" value="MFD1812533.1"/>
    <property type="molecule type" value="Genomic_DNA"/>
</dbReference>
<accession>A0ABW4P3E8</accession>